<dbReference type="STRING" id="1176198.SAMN05444716_101550"/>
<keyword evidence="3" id="KW-1185">Reference proteome</keyword>
<gene>
    <name evidence="2" type="ORF">SAMN05444716_101550</name>
</gene>
<reference evidence="3" key="1">
    <citation type="submission" date="2016-10" db="EMBL/GenBank/DDBJ databases">
        <authorList>
            <person name="Varghese N."/>
            <person name="Submissions S."/>
        </authorList>
    </citation>
    <scope>NUCLEOTIDE SEQUENCE [LARGE SCALE GENOMIC DNA]</scope>
    <source>
        <strain evidence="3">CGMCC 4.7047</strain>
    </source>
</reference>
<feature type="compositionally biased region" description="Pro residues" evidence="1">
    <location>
        <begin position="427"/>
        <end position="438"/>
    </location>
</feature>
<proteinExistence type="predicted"/>
<dbReference type="AlphaFoldDB" id="A0A1I6PJE4"/>
<accession>A0A1I6PJE4</accession>
<feature type="region of interest" description="Disordered" evidence="1">
    <location>
        <begin position="1"/>
        <end position="29"/>
    </location>
</feature>
<sequence length="538" mass="53106">MGLLSWLGWGRRSGRDTAPDGAAATVPQRRAEWREVPPVQRVLGGGADLVTDPEGFRGSLSTWRDVALTGELGHRVDDAAPSGVGHQLATPSVQTFGRPPVTAPLIVPGDGAAAPGGSGGGPVPSAPPAVAVQRAEGPAVTSAGAVPLPVVRRLAAEPPSAVAEVRAEPPVWAEPSPGPGTGQGTGIDTRTDTGAAPDAGAAPTVARSAAGSPPPATGSGPGFGFGLGEPLTGLPPTAGPEIVARSGGAERPPAAGPPADGETAPLLGETPALSVQGFGTGDGPEAAPAPDAPGGQHITGGEERSGAAVPPAVPPPVPAGPVPALQRLASDNEPVETSPASVVPLTAQRSVGLIASWDHPVAARAADPPSAAPPAATSPAPVPGPVPHPAVQRFPSTSPAPAPADPGAVAVAAGVAQRMADGSVVFRPPPAAAPPPAPAAVVQRAADDLPEPPAPEAEFTPSFDSADQPEPIADPGQETPAATAPTPEDPSPTAPDPAAPPKVTDELVRALFAPLSRLLRAELRLERERAGRLINTRH</sequence>
<feature type="region of interest" description="Disordered" evidence="1">
    <location>
        <begin position="162"/>
        <end position="324"/>
    </location>
</feature>
<feature type="compositionally biased region" description="Low complexity" evidence="1">
    <location>
        <begin position="228"/>
        <end position="265"/>
    </location>
</feature>
<feature type="compositionally biased region" description="Pro residues" evidence="1">
    <location>
        <begin position="487"/>
        <end position="500"/>
    </location>
</feature>
<evidence type="ECO:0000256" key="1">
    <source>
        <dbReference type="SAM" id="MobiDB-lite"/>
    </source>
</evidence>
<feature type="compositionally biased region" description="Low complexity" evidence="1">
    <location>
        <begin position="192"/>
        <end position="211"/>
    </location>
</feature>
<protein>
    <recommendedName>
        <fullName evidence="4">Syndecan 1</fullName>
    </recommendedName>
</protein>
<feature type="region of interest" description="Disordered" evidence="1">
    <location>
        <begin position="426"/>
        <end position="505"/>
    </location>
</feature>
<organism evidence="2 3">
    <name type="scientific">Streptomyces harbinensis</name>
    <dbReference type="NCBI Taxonomy" id="1176198"/>
    <lineage>
        <taxon>Bacteria</taxon>
        <taxon>Bacillati</taxon>
        <taxon>Actinomycetota</taxon>
        <taxon>Actinomycetes</taxon>
        <taxon>Kitasatosporales</taxon>
        <taxon>Streptomycetaceae</taxon>
        <taxon>Streptomyces</taxon>
    </lineage>
</organism>
<name>A0A1I6PJE4_9ACTN</name>
<feature type="region of interest" description="Disordered" evidence="1">
    <location>
        <begin position="364"/>
        <end position="406"/>
    </location>
</feature>
<evidence type="ECO:0000313" key="2">
    <source>
        <dbReference type="EMBL" id="SFS40303.1"/>
    </source>
</evidence>
<feature type="compositionally biased region" description="Low complexity" evidence="1">
    <location>
        <begin position="283"/>
        <end position="295"/>
    </location>
</feature>
<evidence type="ECO:0008006" key="4">
    <source>
        <dbReference type="Google" id="ProtNLM"/>
    </source>
</evidence>
<feature type="compositionally biased region" description="Pro residues" evidence="1">
    <location>
        <begin position="311"/>
        <end position="321"/>
    </location>
</feature>
<dbReference type="Proteomes" id="UP000198873">
    <property type="component" value="Unassembled WGS sequence"/>
</dbReference>
<dbReference type="EMBL" id="FPAB01000001">
    <property type="protein sequence ID" value="SFS40303.1"/>
    <property type="molecule type" value="Genomic_DNA"/>
</dbReference>
<evidence type="ECO:0000313" key="3">
    <source>
        <dbReference type="Proteomes" id="UP000198873"/>
    </source>
</evidence>
<dbReference type="RefSeq" id="WP_217650930.1">
    <property type="nucleotide sequence ID" value="NZ_FPAB01000001.1"/>
</dbReference>
<feature type="compositionally biased region" description="Low complexity" evidence="1">
    <location>
        <begin position="364"/>
        <end position="379"/>
    </location>
</feature>